<dbReference type="VEuPathDB" id="FungiDB:JI435_410920"/>
<name>A0A7U2F2V5_PHANO</name>
<accession>A0A7U2F2V5</accession>
<proteinExistence type="predicted"/>
<evidence type="ECO:0000313" key="2">
    <source>
        <dbReference type="EMBL" id="QRC97719.1"/>
    </source>
</evidence>
<keyword evidence="3" id="KW-1185">Reference proteome</keyword>
<dbReference type="Proteomes" id="UP000663193">
    <property type="component" value="Chromosome 7"/>
</dbReference>
<sequence length="54" mass="5961">MSFQNSDVGRSGTTHVILASPMDPRGAPHRHGYDSGLVHKQTLPAEELLCRYPE</sequence>
<dbReference type="EMBL" id="CP069029">
    <property type="protein sequence ID" value="QRC97719.1"/>
    <property type="molecule type" value="Genomic_DNA"/>
</dbReference>
<reference evidence="3" key="1">
    <citation type="journal article" date="2021" name="BMC Genomics">
        <title>Chromosome-level genome assembly and manually-curated proteome of model necrotroph Parastagonospora nodorum Sn15 reveals a genome-wide trove of candidate effector homologs, and redundancy of virulence-related functions within an accessory chromosome.</title>
        <authorList>
            <person name="Bertazzoni S."/>
            <person name="Jones D.A.B."/>
            <person name="Phan H.T."/>
            <person name="Tan K.-C."/>
            <person name="Hane J.K."/>
        </authorList>
    </citation>
    <scope>NUCLEOTIDE SEQUENCE [LARGE SCALE GENOMIC DNA]</scope>
    <source>
        <strain evidence="3">SN15 / ATCC MYA-4574 / FGSC 10173)</strain>
    </source>
</reference>
<evidence type="ECO:0000256" key="1">
    <source>
        <dbReference type="SAM" id="MobiDB-lite"/>
    </source>
</evidence>
<feature type="region of interest" description="Disordered" evidence="1">
    <location>
        <begin position="18"/>
        <end position="37"/>
    </location>
</feature>
<dbReference type="AlphaFoldDB" id="A0A7U2F2V5"/>
<evidence type="ECO:0000313" key="3">
    <source>
        <dbReference type="Proteomes" id="UP000663193"/>
    </source>
</evidence>
<protein>
    <submittedName>
        <fullName evidence="2">Uncharacterized protein</fullName>
    </submittedName>
</protein>
<organism evidence="2 3">
    <name type="scientific">Phaeosphaeria nodorum (strain SN15 / ATCC MYA-4574 / FGSC 10173)</name>
    <name type="common">Glume blotch fungus</name>
    <name type="synonym">Parastagonospora nodorum</name>
    <dbReference type="NCBI Taxonomy" id="321614"/>
    <lineage>
        <taxon>Eukaryota</taxon>
        <taxon>Fungi</taxon>
        <taxon>Dikarya</taxon>
        <taxon>Ascomycota</taxon>
        <taxon>Pezizomycotina</taxon>
        <taxon>Dothideomycetes</taxon>
        <taxon>Pleosporomycetidae</taxon>
        <taxon>Pleosporales</taxon>
        <taxon>Pleosporineae</taxon>
        <taxon>Phaeosphaeriaceae</taxon>
        <taxon>Parastagonospora</taxon>
    </lineage>
</organism>
<gene>
    <name evidence="2" type="ORF">JI435_410920</name>
</gene>